<comment type="caution">
    <text evidence="2">The sequence shown here is derived from an EMBL/GenBank/DDBJ whole genome shotgun (WGS) entry which is preliminary data.</text>
</comment>
<feature type="compositionally biased region" description="Basic and acidic residues" evidence="1">
    <location>
        <begin position="225"/>
        <end position="240"/>
    </location>
</feature>
<accession>A0A9P6HL24</accession>
<feature type="region of interest" description="Disordered" evidence="1">
    <location>
        <begin position="158"/>
        <end position="185"/>
    </location>
</feature>
<reference evidence="2" key="2">
    <citation type="submission" date="2020-11" db="EMBL/GenBank/DDBJ databases">
        <authorList>
            <consortium name="DOE Joint Genome Institute"/>
            <person name="Kuo A."/>
            <person name="Miyauchi S."/>
            <person name="Kiss E."/>
            <person name="Drula E."/>
            <person name="Kohler A."/>
            <person name="Sanchez-Garcia M."/>
            <person name="Andreopoulos B."/>
            <person name="Barry K.W."/>
            <person name="Bonito G."/>
            <person name="Buee M."/>
            <person name="Carver A."/>
            <person name="Chen C."/>
            <person name="Cichocki N."/>
            <person name="Clum A."/>
            <person name="Culley D."/>
            <person name="Crous P.W."/>
            <person name="Fauchery L."/>
            <person name="Girlanda M."/>
            <person name="Hayes R."/>
            <person name="Keri Z."/>
            <person name="Labutti K."/>
            <person name="Lipzen A."/>
            <person name="Lombard V."/>
            <person name="Magnuson J."/>
            <person name="Maillard F."/>
            <person name="Morin E."/>
            <person name="Murat C."/>
            <person name="Nolan M."/>
            <person name="Ohm R."/>
            <person name="Pangilinan J."/>
            <person name="Pereira M."/>
            <person name="Perotto S."/>
            <person name="Peter M."/>
            <person name="Riley R."/>
            <person name="Sitrit Y."/>
            <person name="Stielow B."/>
            <person name="Szollosi G."/>
            <person name="Zifcakova L."/>
            <person name="Stursova M."/>
            <person name="Spatafora J.W."/>
            <person name="Tedersoo L."/>
            <person name="Vaario L.-M."/>
            <person name="Yamada A."/>
            <person name="Yan M."/>
            <person name="Wang P."/>
            <person name="Xu J."/>
            <person name="Bruns T."/>
            <person name="Baldrian P."/>
            <person name="Vilgalys R."/>
            <person name="Henrissat B."/>
            <person name="Grigoriev I.V."/>
            <person name="Hibbett D."/>
            <person name="Nagy L.G."/>
            <person name="Martin F.M."/>
        </authorList>
    </citation>
    <scope>NUCLEOTIDE SEQUENCE</scope>
    <source>
        <strain evidence="2">UH-Tt-Lm1</strain>
    </source>
</reference>
<feature type="region of interest" description="Disordered" evidence="1">
    <location>
        <begin position="358"/>
        <end position="395"/>
    </location>
</feature>
<keyword evidence="3" id="KW-1185">Reference proteome</keyword>
<protein>
    <submittedName>
        <fullName evidence="2">Uncharacterized protein</fullName>
    </submittedName>
</protein>
<name>A0A9P6HL24_9AGAM</name>
<dbReference type="OrthoDB" id="3052721at2759"/>
<evidence type="ECO:0000256" key="1">
    <source>
        <dbReference type="SAM" id="MobiDB-lite"/>
    </source>
</evidence>
<dbReference type="EMBL" id="WIUZ02000005">
    <property type="protein sequence ID" value="KAF9787509.1"/>
    <property type="molecule type" value="Genomic_DNA"/>
</dbReference>
<evidence type="ECO:0000313" key="2">
    <source>
        <dbReference type="EMBL" id="KAF9787509.1"/>
    </source>
</evidence>
<proteinExistence type="predicted"/>
<reference evidence="2" key="1">
    <citation type="journal article" date="2020" name="Nat. Commun.">
        <title>Large-scale genome sequencing of mycorrhizal fungi provides insights into the early evolution of symbiotic traits.</title>
        <authorList>
            <person name="Miyauchi S."/>
            <person name="Kiss E."/>
            <person name="Kuo A."/>
            <person name="Drula E."/>
            <person name="Kohler A."/>
            <person name="Sanchez-Garcia M."/>
            <person name="Morin E."/>
            <person name="Andreopoulos B."/>
            <person name="Barry K.W."/>
            <person name="Bonito G."/>
            <person name="Buee M."/>
            <person name="Carver A."/>
            <person name="Chen C."/>
            <person name="Cichocki N."/>
            <person name="Clum A."/>
            <person name="Culley D."/>
            <person name="Crous P.W."/>
            <person name="Fauchery L."/>
            <person name="Girlanda M."/>
            <person name="Hayes R.D."/>
            <person name="Keri Z."/>
            <person name="LaButti K."/>
            <person name="Lipzen A."/>
            <person name="Lombard V."/>
            <person name="Magnuson J."/>
            <person name="Maillard F."/>
            <person name="Murat C."/>
            <person name="Nolan M."/>
            <person name="Ohm R.A."/>
            <person name="Pangilinan J."/>
            <person name="Pereira M.F."/>
            <person name="Perotto S."/>
            <person name="Peter M."/>
            <person name="Pfister S."/>
            <person name="Riley R."/>
            <person name="Sitrit Y."/>
            <person name="Stielow J.B."/>
            <person name="Szollosi G."/>
            <person name="Zifcakova L."/>
            <person name="Stursova M."/>
            <person name="Spatafora J.W."/>
            <person name="Tedersoo L."/>
            <person name="Vaario L.M."/>
            <person name="Yamada A."/>
            <person name="Yan M."/>
            <person name="Wang P."/>
            <person name="Xu J."/>
            <person name="Bruns T."/>
            <person name="Baldrian P."/>
            <person name="Vilgalys R."/>
            <person name="Dunand C."/>
            <person name="Henrissat B."/>
            <person name="Grigoriev I.V."/>
            <person name="Hibbett D."/>
            <person name="Nagy L.G."/>
            <person name="Martin F.M."/>
        </authorList>
    </citation>
    <scope>NUCLEOTIDE SEQUENCE</scope>
    <source>
        <strain evidence="2">UH-Tt-Lm1</strain>
    </source>
</reference>
<feature type="region of interest" description="Disordered" evidence="1">
    <location>
        <begin position="225"/>
        <end position="244"/>
    </location>
</feature>
<evidence type="ECO:0000313" key="3">
    <source>
        <dbReference type="Proteomes" id="UP000736335"/>
    </source>
</evidence>
<gene>
    <name evidence="2" type="ORF">BJ322DRAFT_729475</name>
</gene>
<dbReference type="Proteomes" id="UP000736335">
    <property type="component" value="Unassembled WGS sequence"/>
</dbReference>
<feature type="compositionally biased region" description="Low complexity" evidence="1">
    <location>
        <begin position="376"/>
        <end position="390"/>
    </location>
</feature>
<organism evidence="2 3">
    <name type="scientific">Thelephora terrestris</name>
    <dbReference type="NCBI Taxonomy" id="56493"/>
    <lineage>
        <taxon>Eukaryota</taxon>
        <taxon>Fungi</taxon>
        <taxon>Dikarya</taxon>
        <taxon>Basidiomycota</taxon>
        <taxon>Agaricomycotina</taxon>
        <taxon>Agaricomycetes</taxon>
        <taxon>Thelephorales</taxon>
        <taxon>Thelephoraceae</taxon>
        <taxon>Thelephora</taxon>
    </lineage>
</organism>
<sequence>MKKKGAAGPNHMESNILKGLADPKTMTEMAVLTLYHESVSKPYAMQVRGLINEHKNALDLGPLHNDIETHCDTIINKPALLIGETVSHTTGAFYGTPWDQCTIDHILSHRDQFPHLDCALVAFFRAAREKWPTFTQEFRPGSKISQLTAEEKVLAFRSPTNDHNEGSGAMSKQWSRRAPRMTSHQKDARMQVQLSGPGLLEFNHSLGEEDLAFTRRRARELDAAKLPSKERQAQAAADKEAVEEERVEAERRARLREEREAEESRMIEGFKPILDLREFQSLPASQPTNDSLRRQLIWHRVVDGDDSLPRGLFTGVKKERMKELIVGSLERRNQTVDDIAMVDALLSDESEAELELVDDLGLSPNNAKHTPRPRPDSTSSKAPSLSSQPSNPQASRLRIHDYGCGWDSENFSCSYDCIFMTFAWICFHATKLWRTTWTSHSAAGKTLSRHLKIILNAIEGPVKTRPTQQIPALFANGRNAFRDVLSDESPVMFKRFGRVDACLIDILDSLSRGETASTRYFSLISSCGGPKCKIKLTKPTGAPYMLTRNTWTSITHSESPPHHESLQEWVTRWVDEKASPTSRSCAGCCRDYSQTRSFLDPSWIWFEIFVEQPQVVLPSFRLLFSSHVYRLAAAIYGNGCHFVARLSTPSGTWWHYDGQVNHGQPTAVSITCEEDLLTCGGRYTLNALVYCSTR</sequence>
<dbReference type="AlphaFoldDB" id="A0A9P6HL24"/>
<feature type="non-terminal residue" evidence="2">
    <location>
        <position position="694"/>
    </location>
</feature>